<dbReference type="InterPro" id="IPR052641">
    <property type="entry name" value="AKAP7_isoform_gamma"/>
</dbReference>
<sequence>MSDAHSPNCPPMTAFVVTRKNLPSFSEKRAAPLPPLSVNDEASRRESNPVPSSTAVESALRSALGIGHSEACEASTTAPAAVPQLDANVSTQDPAILDWSLCNPDSEDTVAESEPKPKKTDSTRILRLLHGGENEGESTSEADRAESKYGSSSSPKKSKSSKDNRPNYFVAIQVDDINVHRKARKVQDHMRSQEPNIEGTLIGIPTLHITLLVLRVNDGDDSLQRAKDSLSRSHQAVKDGLEAAPLTLQFQGLDHFRKEVLYVKAIGEDSVSRLEAIAQVCREEFEKSDLDLSGNKAFAPHLTLAKLSKQSRRKNVNFQKTRKPTTTVNAARRHHQELHSTR</sequence>
<organism evidence="3 4">
    <name type="scientific">Rhipicephalus sanguineus</name>
    <name type="common">Brown dog tick</name>
    <name type="synonym">Ixodes sanguineus</name>
    <dbReference type="NCBI Taxonomy" id="34632"/>
    <lineage>
        <taxon>Eukaryota</taxon>
        <taxon>Metazoa</taxon>
        <taxon>Ecdysozoa</taxon>
        <taxon>Arthropoda</taxon>
        <taxon>Chelicerata</taxon>
        <taxon>Arachnida</taxon>
        <taxon>Acari</taxon>
        <taxon>Parasitiformes</taxon>
        <taxon>Ixodida</taxon>
        <taxon>Ixodoidea</taxon>
        <taxon>Ixodidae</taxon>
        <taxon>Rhipicephalinae</taxon>
        <taxon>Rhipicephalus</taxon>
        <taxon>Rhipicephalus</taxon>
    </lineage>
</organism>
<keyword evidence="4" id="KW-1185">Reference proteome</keyword>
<evidence type="ECO:0000313" key="4">
    <source>
        <dbReference type="Proteomes" id="UP000821837"/>
    </source>
</evidence>
<proteinExistence type="predicted"/>
<dbReference type="VEuPathDB" id="VectorBase:RSAN_049214"/>
<dbReference type="Gene3D" id="3.90.1140.10">
    <property type="entry name" value="Cyclic phosphodiesterase"/>
    <property type="match status" value="1"/>
</dbReference>
<dbReference type="PANTHER" id="PTHR15934">
    <property type="entry name" value="RNA 2',3'-CYCLIC PHOSPHODIESTERASE"/>
    <property type="match status" value="1"/>
</dbReference>
<dbReference type="PANTHER" id="PTHR15934:SF2">
    <property type="entry name" value="A-KINASE ANCHOR PROTEIN 7-LIKE PHOSPHOESTERASE DOMAIN-CONTAINING PROTEIN"/>
    <property type="match status" value="1"/>
</dbReference>
<comment type="caution">
    <text evidence="3">The sequence shown here is derived from an EMBL/GenBank/DDBJ whole genome shotgun (WGS) entry which is preliminary data.</text>
</comment>
<dbReference type="InterPro" id="IPR009097">
    <property type="entry name" value="Cyclic_Pdiesterase"/>
</dbReference>
<name>A0A9D4T760_RHISA</name>
<dbReference type="GO" id="GO:0034237">
    <property type="term" value="F:protein kinase A regulatory subunit binding"/>
    <property type="evidence" value="ECO:0007669"/>
    <property type="project" value="TreeGrafter"/>
</dbReference>
<dbReference type="EMBL" id="JABSTV010001246">
    <property type="protein sequence ID" value="KAH7975909.1"/>
    <property type="molecule type" value="Genomic_DNA"/>
</dbReference>
<reference evidence="3" key="1">
    <citation type="journal article" date="2020" name="Cell">
        <title>Large-Scale Comparative Analyses of Tick Genomes Elucidate Their Genetic Diversity and Vector Capacities.</title>
        <authorList>
            <consortium name="Tick Genome and Microbiome Consortium (TIGMIC)"/>
            <person name="Jia N."/>
            <person name="Wang J."/>
            <person name="Shi W."/>
            <person name="Du L."/>
            <person name="Sun Y."/>
            <person name="Zhan W."/>
            <person name="Jiang J.F."/>
            <person name="Wang Q."/>
            <person name="Zhang B."/>
            <person name="Ji P."/>
            <person name="Bell-Sakyi L."/>
            <person name="Cui X.M."/>
            <person name="Yuan T.T."/>
            <person name="Jiang B.G."/>
            <person name="Yang W.F."/>
            <person name="Lam T.T."/>
            <person name="Chang Q.C."/>
            <person name="Ding S.J."/>
            <person name="Wang X.J."/>
            <person name="Zhu J.G."/>
            <person name="Ruan X.D."/>
            <person name="Zhao L."/>
            <person name="Wei J.T."/>
            <person name="Ye R.Z."/>
            <person name="Que T.C."/>
            <person name="Du C.H."/>
            <person name="Zhou Y.H."/>
            <person name="Cheng J.X."/>
            <person name="Dai P.F."/>
            <person name="Guo W.B."/>
            <person name="Han X.H."/>
            <person name="Huang E.J."/>
            <person name="Li L.F."/>
            <person name="Wei W."/>
            <person name="Gao Y.C."/>
            <person name="Liu J.Z."/>
            <person name="Shao H.Z."/>
            <person name="Wang X."/>
            <person name="Wang C.C."/>
            <person name="Yang T.C."/>
            <person name="Huo Q.B."/>
            <person name="Li W."/>
            <person name="Chen H.Y."/>
            <person name="Chen S.E."/>
            <person name="Zhou L.G."/>
            <person name="Ni X.B."/>
            <person name="Tian J.H."/>
            <person name="Sheng Y."/>
            <person name="Liu T."/>
            <person name="Pan Y.S."/>
            <person name="Xia L.Y."/>
            <person name="Li J."/>
            <person name="Zhao F."/>
            <person name="Cao W.C."/>
        </authorList>
    </citation>
    <scope>NUCLEOTIDE SEQUENCE</scope>
    <source>
        <strain evidence="3">Rsan-2018</strain>
    </source>
</reference>
<feature type="region of interest" description="Disordered" evidence="1">
    <location>
        <begin position="24"/>
        <end position="56"/>
    </location>
</feature>
<dbReference type="Proteomes" id="UP000821837">
    <property type="component" value="Chromosome 10"/>
</dbReference>
<evidence type="ECO:0000313" key="3">
    <source>
        <dbReference type="EMBL" id="KAH7975909.1"/>
    </source>
</evidence>
<dbReference type="InterPro" id="IPR019510">
    <property type="entry name" value="AKAP7-like_phosphoesterase"/>
</dbReference>
<dbReference type="GO" id="GO:0010738">
    <property type="term" value="P:regulation of protein kinase A signaling"/>
    <property type="evidence" value="ECO:0007669"/>
    <property type="project" value="TreeGrafter"/>
</dbReference>
<dbReference type="GO" id="GO:0005829">
    <property type="term" value="C:cytosol"/>
    <property type="evidence" value="ECO:0007669"/>
    <property type="project" value="TreeGrafter"/>
</dbReference>
<feature type="compositionally biased region" description="Basic residues" evidence="1">
    <location>
        <begin position="313"/>
        <end position="323"/>
    </location>
</feature>
<evidence type="ECO:0000256" key="1">
    <source>
        <dbReference type="SAM" id="MobiDB-lite"/>
    </source>
</evidence>
<evidence type="ECO:0000259" key="2">
    <source>
        <dbReference type="Pfam" id="PF10469"/>
    </source>
</evidence>
<feature type="region of interest" description="Disordered" evidence="1">
    <location>
        <begin position="313"/>
        <end position="342"/>
    </location>
</feature>
<feature type="domain" description="A-kinase anchor protein 7-like phosphoesterase" evidence="2">
    <location>
        <begin position="166"/>
        <end position="317"/>
    </location>
</feature>
<protein>
    <recommendedName>
        <fullName evidence="2">A-kinase anchor protein 7-like phosphoesterase domain-containing protein</fullName>
    </recommendedName>
</protein>
<reference evidence="3" key="2">
    <citation type="submission" date="2021-09" db="EMBL/GenBank/DDBJ databases">
        <authorList>
            <person name="Jia N."/>
            <person name="Wang J."/>
            <person name="Shi W."/>
            <person name="Du L."/>
            <person name="Sun Y."/>
            <person name="Zhan W."/>
            <person name="Jiang J."/>
            <person name="Wang Q."/>
            <person name="Zhang B."/>
            <person name="Ji P."/>
            <person name="Sakyi L.B."/>
            <person name="Cui X."/>
            <person name="Yuan T."/>
            <person name="Jiang B."/>
            <person name="Yang W."/>
            <person name="Lam T.T.-Y."/>
            <person name="Chang Q."/>
            <person name="Ding S."/>
            <person name="Wang X."/>
            <person name="Zhu J."/>
            <person name="Ruan X."/>
            <person name="Zhao L."/>
            <person name="Wei J."/>
            <person name="Que T."/>
            <person name="Du C."/>
            <person name="Cheng J."/>
            <person name="Dai P."/>
            <person name="Han X."/>
            <person name="Huang E."/>
            <person name="Gao Y."/>
            <person name="Liu J."/>
            <person name="Shao H."/>
            <person name="Ye R."/>
            <person name="Li L."/>
            <person name="Wei W."/>
            <person name="Wang X."/>
            <person name="Wang C."/>
            <person name="Huo Q."/>
            <person name="Li W."/>
            <person name="Guo W."/>
            <person name="Chen H."/>
            <person name="Chen S."/>
            <person name="Zhou L."/>
            <person name="Zhou L."/>
            <person name="Ni X."/>
            <person name="Tian J."/>
            <person name="Zhou Y."/>
            <person name="Sheng Y."/>
            <person name="Liu T."/>
            <person name="Pan Y."/>
            <person name="Xia L."/>
            <person name="Li J."/>
            <person name="Zhao F."/>
            <person name="Cao W."/>
        </authorList>
    </citation>
    <scope>NUCLEOTIDE SEQUENCE</scope>
    <source>
        <strain evidence="3">Rsan-2018</strain>
        <tissue evidence="3">Larvae</tissue>
    </source>
</reference>
<dbReference type="Pfam" id="PF10469">
    <property type="entry name" value="AKAP7_NLS"/>
    <property type="match status" value="1"/>
</dbReference>
<feature type="region of interest" description="Disordered" evidence="1">
    <location>
        <begin position="98"/>
        <end position="165"/>
    </location>
</feature>
<gene>
    <name evidence="3" type="ORF">HPB52_006647</name>
</gene>
<dbReference type="AlphaFoldDB" id="A0A9D4T760"/>
<feature type="compositionally biased region" description="Basic and acidic residues" evidence="1">
    <location>
        <begin position="113"/>
        <end position="124"/>
    </location>
</feature>
<accession>A0A9D4T760</accession>
<dbReference type="SUPFAM" id="SSF55144">
    <property type="entry name" value="LigT-like"/>
    <property type="match status" value="1"/>
</dbReference>